<keyword evidence="3" id="KW-1185">Reference proteome</keyword>
<accession>A0ABT5ETL1</accession>
<evidence type="ECO:0008006" key="4">
    <source>
        <dbReference type="Google" id="ProtNLM"/>
    </source>
</evidence>
<feature type="signal peptide" evidence="1">
    <location>
        <begin position="1"/>
        <end position="24"/>
    </location>
</feature>
<gene>
    <name evidence="2" type="ORF">POL67_22560</name>
</gene>
<dbReference type="EMBL" id="JAQNDO010000001">
    <property type="protein sequence ID" value="MDC0744130.1"/>
    <property type="molecule type" value="Genomic_DNA"/>
</dbReference>
<evidence type="ECO:0000313" key="3">
    <source>
        <dbReference type="Proteomes" id="UP001221411"/>
    </source>
</evidence>
<keyword evidence="1" id="KW-0732">Signal</keyword>
<organism evidence="2 3">
    <name type="scientific">Polyangium mundeleinium</name>
    <dbReference type="NCBI Taxonomy" id="2995306"/>
    <lineage>
        <taxon>Bacteria</taxon>
        <taxon>Pseudomonadati</taxon>
        <taxon>Myxococcota</taxon>
        <taxon>Polyangia</taxon>
        <taxon>Polyangiales</taxon>
        <taxon>Polyangiaceae</taxon>
        <taxon>Polyangium</taxon>
    </lineage>
</organism>
<sequence length="187" mass="20207">MKTKCLLPGAAGLAILVVTGAASAEPNDEARNGPPDWGFAIQPAFSTAPRGHVDGSLLLGVALPRVVLGLGVDFSRAFDEPHDDPLFIPYAELQGTLLRSEDRRTELFVFGSLGRVPLGISDSFSGEHIFRWRVAPGLRVWPLRSLAVTAAVGLTADEYERFGFDDRDQGQHVTMFGRFGLLAVFGK</sequence>
<dbReference type="Proteomes" id="UP001221411">
    <property type="component" value="Unassembled WGS sequence"/>
</dbReference>
<proteinExistence type="predicted"/>
<protein>
    <recommendedName>
        <fullName evidence="4">Outer membrane protein beta-barrel domain-containing protein</fullName>
    </recommendedName>
</protein>
<feature type="chain" id="PRO_5045840379" description="Outer membrane protein beta-barrel domain-containing protein" evidence="1">
    <location>
        <begin position="25"/>
        <end position="187"/>
    </location>
</feature>
<dbReference type="RefSeq" id="WP_271920330.1">
    <property type="nucleotide sequence ID" value="NZ_JAQNDO010000001.1"/>
</dbReference>
<name>A0ABT5ETL1_9BACT</name>
<evidence type="ECO:0000313" key="2">
    <source>
        <dbReference type="EMBL" id="MDC0744130.1"/>
    </source>
</evidence>
<reference evidence="2 3" key="1">
    <citation type="submission" date="2022-11" db="EMBL/GenBank/DDBJ databases">
        <title>Minimal conservation of predation-associated metabolite biosynthetic gene clusters underscores biosynthetic potential of Myxococcota including descriptions for ten novel species: Archangium lansinium sp. nov., Myxococcus landrumus sp. nov., Nannocystis bai.</title>
        <authorList>
            <person name="Ahearne A."/>
            <person name="Stevens C."/>
            <person name="Dowd S."/>
        </authorList>
    </citation>
    <scope>NUCLEOTIDE SEQUENCE [LARGE SCALE GENOMIC DNA]</scope>
    <source>
        <strain evidence="2 3">RJM3</strain>
    </source>
</reference>
<comment type="caution">
    <text evidence="2">The sequence shown here is derived from an EMBL/GenBank/DDBJ whole genome shotgun (WGS) entry which is preliminary data.</text>
</comment>
<evidence type="ECO:0000256" key="1">
    <source>
        <dbReference type="SAM" id="SignalP"/>
    </source>
</evidence>